<feature type="binding site" evidence="6">
    <location>
        <position position="18"/>
    </location>
    <ligand>
        <name>ATP</name>
        <dbReference type="ChEBI" id="CHEBI:30616"/>
    </ligand>
</feature>
<comment type="pathway">
    <text evidence="6">Metabolic intermediate biosynthesis; acetyl-CoA biosynthesis; acetyl-CoA from acetate: step 1/2.</text>
</comment>
<dbReference type="GO" id="GO:0016301">
    <property type="term" value="F:kinase activity"/>
    <property type="evidence" value="ECO:0007669"/>
    <property type="project" value="UniProtKB-KW"/>
</dbReference>
<keyword evidence="5 6" id="KW-0067">ATP-binding</keyword>
<dbReference type="RefSeq" id="WP_378591708.1">
    <property type="nucleotide sequence ID" value="NZ_JBHSKD010000019.1"/>
</dbReference>
<comment type="function">
    <text evidence="6">Catalyzes the formation of acetyl phosphate from acetate and ATP. Can also catalyze the reverse reaction.</text>
</comment>
<dbReference type="PANTHER" id="PTHR21060:SF15">
    <property type="entry name" value="ACETATE KINASE-RELATED"/>
    <property type="match status" value="1"/>
</dbReference>
<organism evidence="8 9">
    <name type="scientific">Nocardioides taihuensis</name>
    <dbReference type="NCBI Taxonomy" id="1835606"/>
    <lineage>
        <taxon>Bacteria</taxon>
        <taxon>Bacillati</taxon>
        <taxon>Actinomycetota</taxon>
        <taxon>Actinomycetes</taxon>
        <taxon>Propionibacteriales</taxon>
        <taxon>Nocardioidaceae</taxon>
        <taxon>Nocardioides</taxon>
    </lineage>
</organism>
<name>A0ABW0BLB1_9ACTN</name>
<dbReference type="PANTHER" id="PTHR21060">
    <property type="entry name" value="ACETATE KINASE"/>
    <property type="match status" value="1"/>
</dbReference>
<keyword evidence="3 6" id="KW-0547">Nucleotide-binding</keyword>
<dbReference type="InterPro" id="IPR000890">
    <property type="entry name" value="Aliphatic_acid_kin_short-chain"/>
</dbReference>
<evidence type="ECO:0000256" key="6">
    <source>
        <dbReference type="HAMAP-Rule" id="MF_00020"/>
    </source>
</evidence>
<feature type="binding site" evidence="6">
    <location>
        <position position="11"/>
    </location>
    <ligand>
        <name>Mg(2+)</name>
        <dbReference type="ChEBI" id="CHEBI:18420"/>
    </ligand>
</feature>
<evidence type="ECO:0000313" key="9">
    <source>
        <dbReference type="Proteomes" id="UP001596087"/>
    </source>
</evidence>
<evidence type="ECO:0000256" key="4">
    <source>
        <dbReference type="ARBA" id="ARBA00022777"/>
    </source>
</evidence>
<dbReference type="Gene3D" id="3.30.420.40">
    <property type="match status" value="2"/>
</dbReference>
<feature type="binding site" evidence="6">
    <location>
        <begin position="314"/>
        <end position="318"/>
    </location>
    <ligand>
        <name>ATP</name>
        <dbReference type="ChEBI" id="CHEBI:30616"/>
    </ligand>
</feature>
<evidence type="ECO:0000256" key="7">
    <source>
        <dbReference type="RuleBase" id="RU003835"/>
    </source>
</evidence>
<feature type="site" description="Transition state stabilizer" evidence="6">
    <location>
        <position position="159"/>
    </location>
</feature>
<evidence type="ECO:0000313" key="8">
    <source>
        <dbReference type="EMBL" id="MFC5178149.1"/>
    </source>
</evidence>
<dbReference type="HAMAP" id="MF_00020">
    <property type="entry name" value="Acetate_kinase"/>
    <property type="match status" value="1"/>
</dbReference>
<comment type="similarity">
    <text evidence="1 6 7">Belongs to the acetokinase family.</text>
</comment>
<feature type="binding site" evidence="6">
    <location>
        <position position="70"/>
    </location>
    <ligand>
        <name>substrate</name>
    </ligand>
</feature>
<comment type="subcellular location">
    <subcellularLocation>
        <location evidence="6">Cytoplasm</location>
    </subcellularLocation>
</comment>
<dbReference type="InterPro" id="IPR043129">
    <property type="entry name" value="ATPase_NBD"/>
</dbReference>
<comment type="subunit">
    <text evidence="6">Homodimer.</text>
</comment>
<protein>
    <recommendedName>
        <fullName evidence="6">Acetate kinase</fullName>
        <ecNumber evidence="6">2.7.2.1</ecNumber>
    </recommendedName>
    <alternativeName>
        <fullName evidence="6">Acetokinase</fullName>
    </alternativeName>
</protein>
<feature type="site" description="Transition state stabilizer" evidence="6">
    <location>
        <position position="220"/>
    </location>
</feature>
<sequence length="380" mass="39527">MAGSGLVLVLNAGSSSLKYAVVDAASGASRLREKVERIDESGWDGAFAEVSDRLAQAGIDAGDLAGVGHRVVHGGPRFTTATVVDDAVLAEIRELARLAPLHNPPAAAGIEAARAAWPGLAQVAVFDTAFFADLPTAAATYAVDRAVAGREHLRRYGAHGTSHAWVAGQAARFLGRDLAEVDQVVLHLGNGASAAAIRGGRPVETSMGLTPLEGLVMGTRAGDLDPGLVLHLLRHGDYDGGPLDADALEDLLHHRSGLEGLAGRHDFRDLLGAVDAGDADARTAYDVTCHRIRKYVGAYLAVLDGADAITFTGGVGEHVPRLRADSLAGLDRLGVEVDATRNEQRTDGPRLISSEASRVAVLVVPTDEERAIAAQVAALV</sequence>
<feature type="active site" description="Proton donor/acceptor" evidence="6">
    <location>
        <position position="127"/>
    </location>
</feature>
<dbReference type="Proteomes" id="UP001596087">
    <property type="component" value="Unassembled WGS sequence"/>
</dbReference>
<dbReference type="PROSITE" id="PS01076">
    <property type="entry name" value="ACETATE_KINASE_2"/>
    <property type="match status" value="1"/>
</dbReference>
<feature type="binding site" evidence="6">
    <location>
        <begin position="187"/>
        <end position="191"/>
    </location>
    <ligand>
        <name>ATP</name>
        <dbReference type="ChEBI" id="CHEBI:30616"/>
    </ligand>
</feature>
<dbReference type="SUPFAM" id="SSF53067">
    <property type="entry name" value="Actin-like ATPase domain"/>
    <property type="match status" value="2"/>
</dbReference>
<dbReference type="PIRSF" id="PIRSF000722">
    <property type="entry name" value="Acetate_prop_kin"/>
    <property type="match status" value="1"/>
</dbReference>
<feature type="binding site" evidence="6">
    <location>
        <position position="368"/>
    </location>
    <ligand>
        <name>Mg(2+)</name>
        <dbReference type="ChEBI" id="CHEBI:18420"/>
    </ligand>
</feature>
<dbReference type="PRINTS" id="PR00471">
    <property type="entry name" value="ACETATEKNASE"/>
</dbReference>
<evidence type="ECO:0000256" key="3">
    <source>
        <dbReference type="ARBA" id="ARBA00022741"/>
    </source>
</evidence>
<dbReference type="Pfam" id="PF00871">
    <property type="entry name" value="Acetate_kinase"/>
    <property type="match status" value="1"/>
</dbReference>
<keyword evidence="4 6" id="KW-0418">Kinase</keyword>
<gene>
    <name evidence="6" type="primary">ackA</name>
    <name evidence="8" type="ORF">ACFPGP_15810</name>
</gene>
<keyword evidence="6" id="KW-0963">Cytoplasm</keyword>
<dbReference type="EC" id="2.7.2.1" evidence="6"/>
<dbReference type="PROSITE" id="PS01075">
    <property type="entry name" value="ACETATE_KINASE_1"/>
    <property type="match status" value="1"/>
</dbReference>
<comment type="cofactor">
    <cofactor evidence="6">
        <name>Mg(2+)</name>
        <dbReference type="ChEBI" id="CHEBI:18420"/>
    </cofactor>
    <cofactor evidence="6">
        <name>Mn(2+)</name>
        <dbReference type="ChEBI" id="CHEBI:29035"/>
    </cofactor>
    <text evidence="6">Mg(2+). Can also accept Mn(2+).</text>
</comment>
<feature type="binding site" evidence="6">
    <location>
        <begin position="266"/>
        <end position="268"/>
    </location>
    <ligand>
        <name>ATP</name>
        <dbReference type="ChEBI" id="CHEBI:30616"/>
    </ligand>
</feature>
<dbReference type="InterPro" id="IPR023865">
    <property type="entry name" value="Aliphatic_acid_kinase_CS"/>
</dbReference>
<dbReference type="InterPro" id="IPR004372">
    <property type="entry name" value="Ac/propionate_kinase"/>
</dbReference>
<proteinExistence type="inferred from homology"/>
<evidence type="ECO:0000256" key="1">
    <source>
        <dbReference type="ARBA" id="ARBA00008748"/>
    </source>
</evidence>
<evidence type="ECO:0000256" key="2">
    <source>
        <dbReference type="ARBA" id="ARBA00022679"/>
    </source>
</evidence>
<dbReference type="NCBIfam" id="TIGR00016">
    <property type="entry name" value="ackA"/>
    <property type="match status" value="1"/>
</dbReference>
<comment type="caution">
    <text evidence="8">The sequence shown here is derived from an EMBL/GenBank/DDBJ whole genome shotgun (WGS) entry which is preliminary data.</text>
</comment>
<reference evidence="9" key="1">
    <citation type="journal article" date="2019" name="Int. J. Syst. Evol. Microbiol.">
        <title>The Global Catalogue of Microorganisms (GCM) 10K type strain sequencing project: providing services to taxonomists for standard genome sequencing and annotation.</title>
        <authorList>
            <consortium name="The Broad Institute Genomics Platform"/>
            <consortium name="The Broad Institute Genome Sequencing Center for Infectious Disease"/>
            <person name="Wu L."/>
            <person name="Ma J."/>
        </authorList>
    </citation>
    <scope>NUCLEOTIDE SEQUENCE [LARGE SCALE GENOMIC DNA]</scope>
    <source>
        <strain evidence="9">DFY41</strain>
    </source>
</reference>
<keyword evidence="6" id="KW-0479">Metal-binding</keyword>
<accession>A0ABW0BLB1</accession>
<evidence type="ECO:0000256" key="5">
    <source>
        <dbReference type="ARBA" id="ARBA00022840"/>
    </source>
</evidence>
<keyword evidence="6" id="KW-0460">Magnesium</keyword>
<keyword evidence="2 6" id="KW-0808">Transferase</keyword>
<comment type="catalytic activity">
    <reaction evidence="6">
        <text>acetate + ATP = acetyl phosphate + ADP</text>
        <dbReference type="Rhea" id="RHEA:11352"/>
        <dbReference type="ChEBI" id="CHEBI:22191"/>
        <dbReference type="ChEBI" id="CHEBI:30089"/>
        <dbReference type="ChEBI" id="CHEBI:30616"/>
        <dbReference type="ChEBI" id="CHEBI:456216"/>
        <dbReference type="EC" id="2.7.2.1"/>
    </reaction>
</comment>
<dbReference type="EMBL" id="JBHSKD010000019">
    <property type="protein sequence ID" value="MFC5178149.1"/>
    <property type="molecule type" value="Genomic_DNA"/>
</dbReference>
<keyword evidence="9" id="KW-1185">Reference proteome</keyword>